<keyword evidence="3" id="KW-1185">Reference proteome</keyword>
<evidence type="ECO:0000313" key="2">
    <source>
        <dbReference type="EMBL" id="SEM48177.1"/>
    </source>
</evidence>
<accession>A0A1H7YS84</accession>
<dbReference type="AlphaFoldDB" id="A0A1H7YS84"/>
<protein>
    <submittedName>
        <fullName evidence="2">Uncharacterized protein</fullName>
    </submittedName>
</protein>
<feature type="transmembrane region" description="Helical" evidence="1">
    <location>
        <begin position="47"/>
        <end position="65"/>
    </location>
</feature>
<dbReference type="EMBL" id="FOBV01000003">
    <property type="protein sequence ID" value="SEM48177.1"/>
    <property type="molecule type" value="Genomic_DNA"/>
</dbReference>
<evidence type="ECO:0000256" key="1">
    <source>
        <dbReference type="SAM" id="Phobius"/>
    </source>
</evidence>
<dbReference type="Proteomes" id="UP000199450">
    <property type="component" value="Unassembled WGS sequence"/>
</dbReference>
<dbReference type="OrthoDB" id="1350491at2"/>
<sequence>MISKKLLTINIFIVLLLIIAHTLGGYLIMYPMKPDFWTVVSESGPQYLLIALGLFVVIAWLISHLRIKSLNPKNKFLLAYTILCGVLLTFIIYFDAATYISTRKAIKEIENKYIQQAKEDIKKDNVTYRFSGGFSIPEYEAETLDKIDNIRKKFGISYENTGCIIDDIDREGQKKYEETLKPYLEKRNGKGWEEKMNKEIDNLKKVTIPNIGNR</sequence>
<feature type="transmembrane region" description="Helical" evidence="1">
    <location>
        <begin position="77"/>
        <end position="94"/>
    </location>
</feature>
<dbReference type="RefSeq" id="WP_089999657.1">
    <property type="nucleotide sequence ID" value="NZ_FOBV01000003.1"/>
</dbReference>
<keyword evidence="1" id="KW-0812">Transmembrane</keyword>
<dbReference type="STRING" id="295069.SAMN05421856_103465"/>
<organism evidence="2 3">
    <name type="scientific">Chryseobacterium taichungense</name>
    <dbReference type="NCBI Taxonomy" id="295069"/>
    <lineage>
        <taxon>Bacteria</taxon>
        <taxon>Pseudomonadati</taxon>
        <taxon>Bacteroidota</taxon>
        <taxon>Flavobacteriia</taxon>
        <taxon>Flavobacteriales</taxon>
        <taxon>Weeksellaceae</taxon>
        <taxon>Chryseobacterium group</taxon>
        <taxon>Chryseobacterium</taxon>
    </lineage>
</organism>
<keyword evidence="1" id="KW-1133">Transmembrane helix</keyword>
<evidence type="ECO:0000313" key="3">
    <source>
        <dbReference type="Proteomes" id="UP000199450"/>
    </source>
</evidence>
<feature type="transmembrane region" description="Helical" evidence="1">
    <location>
        <begin position="7"/>
        <end position="27"/>
    </location>
</feature>
<keyword evidence="1" id="KW-0472">Membrane</keyword>
<gene>
    <name evidence="2" type="ORF">SAMN05421856_103465</name>
</gene>
<name>A0A1H7YS84_9FLAO</name>
<reference evidence="3" key="1">
    <citation type="submission" date="2016-10" db="EMBL/GenBank/DDBJ databases">
        <authorList>
            <person name="Varghese N."/>
            <person name="Submissions S."/>
        </authorList>
    </citation>
    <scope>NUCLEOTIDE SEQUENCE [LARGE SCALE GENOMIC DNA]</scope>
    <source>
        <strain evidence="3">DSM 17453</strain>
    </source>
</reference>
<proteinExistence type="predicted"/>